<evidence type="ECO:0000313" key="1">
    <source>
        <dbReference type="EMBL" id="MBB3099921.1"/>
    </source>
</evidence>
<comment type="caution">
    <text evidence="1">The sequence shown here is derived from an EMBL/GenBank/DDBJ whole genome shotgun (WGS) entry which is preliminary data.</text>
</comment>
<name>A0A7W5APJ3_9ACTN</name>
<dbReference type="EMBL" id="JACHXF010000021">
    <property type="protein sequence ID" value="MBB3099921.1"/>
    <property type="molecule type" value="Genomic_DNA"/>
</dbReference>
<gene>
    <name evidence="1" type="ORF">FHR83_007637</name>
</gene>
<sequence>MIRLAALTGATPPAQGAVVRSILVIIWHLLADPHAIYHDLGVDYYTTRIDKERRQRHLVQQLEALCLQVTLTPAAA</sequence>
<dbReference type="RefSeq" id="WP_183225986.1">
    <property type="nucleotide sequence ID" value="NZ_BMPW01000034.1"/>
</dbReference>
<organism evidence="1 2">
    <name type="scientific">Actinoplanes campanulatus</name>
    <dbReference type="NCBI Taxonomy" id="113559"/>
    <lineage>
        <taxon>Bacteria</taxon>
        <taxon>Bacillati</taxon>
        <taxon>Actinomycetota</taxon>
        <taxon>Actinomycetes</taxon>
        <taxon>Micromonosporales</taxon>
        <taxon>Micromonosporaceae</taxon>
        <taxon>Actinoplanes</taxon>
    </lineage>
</organism>
<protein>
    <recommendedName>
        <fullName evidence="3">Transposase</fullName>
    </recommendedName>
</protein>
<evidence type="ECO:0008006" key="3">
    <source>
        <dbReference type="Google" id="ProtNLM"/>
    </source>
</evidence>
<proteinExistence type="predicted"/>
<dbReference type="AlphaFoldDB" id="A0A7W5APJ3"/>
<accession>A0A7W5APJ3</accession>
<dbReference type="Proteomes" id="UP000590749">
    <property type="component" value="Unassembled WGS sequence"/>
</dbReference>
<evidence type="ECO:0000313" key="2">
    <source>
        <dbReference type="Proteomes" id="UP000590749"/>
    </source>
</evidence>
<reference evidence="1 2" key="1">
    <citation type="submission" date="2020-08" db="EMBL/GenBank/DDBJ databases">
        <title>Genomic Encyclopedia of Type Strains, Phase III (KMG-III): the genomes of soil and plant-associated and newly described type strains.</title>
        <authorList>
            <person name="Whitman W."/>
        </authorList>
    </citation>
    <scope>NUCLEOTIDE SEQUENCE [LARGE SCALE GENOMIC DNA]</scope>
    <source>
        <strain evidence="1 2">CECT 3287</strain>
    </source>
</reference>
<keyword evidence="2" id="KW-1185">Reference proteome</keyword>